<accession>A0A2V2N9R5</accession>
<dbReference type="EC" id="6.1.1.5" evidence="10"/>
<dbReference type="RefSeq" id="WP_109967665.1">
    <property type="nucleotide sequence ID" value="NZ_CP176093.1"/>
</dbReference>
<dbReference type="PROSITE" id="PS00178">
    <property type="entry name" value="AA_TRNA_LIGASE_I"/>
    <property type="match status" value="1"/>
</dbReference>
<evidence type="ECO:0000256" key="8">
    <source>
        <dbReference type="ARBA" id="ARBA00023146"/>
    </source>
</evidence>
<feature type="binding site" evidence="10">
    <location>
        <position position="594"/>
    </location>
    <ligand>
        <name>ATP</name>
        <dbReference type="ChEBI" id="CHEBI:30616"/>
    </ligand>
</feature>
<dbReference type="InterPro" id="IPR033709">
    <property type="entry name" value="Anticodon_Ile_ABEc"/>
</dbReference>
<dbReference type="GO" id="GO:0008270">
    <property type="term" value="F:zinc ion binding"/>
    <property type="evidence" value="ECO:0007669"/>
    <property type="project" value="UniProtKB-UniRule"/>
</dbReference>
<dbReference type="GO" id="GO:0005524">
    <property type="term" value="F:ATP binding"/>
    <property type="evidence" value="ECO:0007669"/>
    <property type="project" value="UniProtKB-UniRule"/>
</dbReference>
<evidence type="ECO:0000256" key="6">
    <source>
        <dbReference type="ARBA" id="ARBA00022840"/>
    </source>
</evidence>
<dbReference type="InterPro" id="IPR001412">
    <property type="entry name" value="aa-tRNA-synth_I_CS"/>
</dbReference>
<dbReference type="GeneID" id="97549771"/>
<dbReference type="OrthoDB" id="30823at2157"/>
<dbReference type="Pfam" id="PF08264">
    <property type="entry name" value="Anticodon_1"/>
    <property type="match status" value="1"/>
</dbReference>
<dbReference type="Gene3D" id="1.10.730.10">
    <property type="entry name" value="Isoleucyl-tRNA Synthetase, Domain 1"/>
    <property type="match status" value="1"/>
</dbReference>
<dbReference type="InterPro" id="IPR002301">
    <property type="entry name" value="Ile-tRNA-ligase"/>
</dbReference>
<dbReference type="PRINTS" id="PR00984">
    <property type="entry name" value="TRNASYNTHILE"/>
</dbReference>
<dbReference type="InterPro" id="IPR014729">
    <property type="entry name" value="Rossmann-like_a/b/a_fold"/>
</dbReference>
<gene>
    <name evidence="10" type="primary">ileS</name>
    <name evidence="13" type="ORF">DK846_04350</name>
</gene>
<comment type="subunit">
    <text evidence="10">Monomer.</text>
</comment>
<evidence type="ECO:0000256" key="10">
    <source>
        <dbReference type="HAMAP-Rule" id="MF_02003"/>
    </source>
</evidence>
<evidence type="ECO:0000259" key="12">
    <source>
        <dbReference type="Pfam" id="PF08264"/>
    </source>
</evidence>
<dbReference type="PANTHER" id="PTHR42780">
    <property type="entry name" value="SOLEUCYL-TRNA SYNTHETASE"/>
    <property type="match status" value="1"/>
</dbReference>
<dbReference type="FunFam" id="3.40.50.620:FF:000286">
    <property type="entry name" value="Isoleucine--tRNA ligase"/>
    <property type="match status" value="1"/>
</dbReference>
<protein>
    <recommendedName>
        <fullName evidence="10">Isoleucine--tRNA ligase</fullName>
        <ecNumber evidence="10">6.1.1.5</ecNumber>
    </recommendedName>
    <alternativeName>
        <fullName evidence="10">Isoleucyl-tRNA synthetase</fullName>
        <shortName evidence="10">IleRS</shortName>
    </alternativeName>
</protein>
<dbReference type="Pfam" id="PF19302">
    <property type="entry name" value="DUF5915"/>
    <property type="match status" value="1"/>
</dbReference>
<comment type="domain">
    <text evidence="10">IleRS has two distinct active sites: one for aminoacylation and one for editing. The misactivated valine is translocated from the active site to the editing site, which sterically excludes the correctly activated isoleucine. The single editing site contains two valyl binding pockets, one specific for each substrate (Val-AMP or Val-tRNA(Ile)).</text>
</comment>
<dbReference type="PANTHER" id="PTHR42780:SF1">
    <property type="entry name" value="ISOLEUCINE--TRNA LIGASE, CYTOPLASMIC"/>
    <property type="match status" value="1"/>
</dbReference>
<dbReference type="AlphaFoldDB" id="A0A2V2N9R5"/>
<dbReference type="InterPro" id="IPR002300">
    <property type="entry name" value="aa-tRNA-synth_Ia"/>
</dbReference>
<dbReference type="HAMAP" id="MF_02003">
    <property type="entry name" value="Ile_tRNA_synth_type2"/>
    <property type="match status" value="1"/>
</dbReference>
<name>A0A2V2N9R5_9EURY</name>
<comment type="cofactor">
    <cofactor evidence="10">
        <name>Zn(2+)</name>
        <dbReference type="ChEBI" id="CHEBI:29105"/>
    </cofactor>
</comment>
<evidence type="ECO:0000256" key="5">
    <source>
        <dbReference type="ARBA" id="ARBA00022833"/>
    </source>
</evidence>
<comment type="similarity">
    <text evidence="10">Belongs to the class-I aminoacyl-tRNA synthetase family. IleS type 2 subfamily.</text>
</comment>
<feature type="domain" description="Aminoacyl-tRNA synthetase class Ia" evidence="11">
    <location>
        <begin position="19"/>
        <end position="623"/>
    </location>
</feature>
<comment type="subcellular location">
    <subcellularLocation>
        <location evidence="10">Cytoplasm</location>
    </subcellularLocation>
</comment>
<dbReference type="CDD" id="cd07961">
    <property type="entry name" value="Anticodon_Ia_Ile_ABEc"/>
    <property type="match status" value="1"/>
</dbReference>
<dbReference type="SUPFAM" id="SSF50677">
    <property type="entry name" value="ValRS/IleRS/LeuRS editing domain"/>
    <property type="match status" value="1"/>
</dbReference>
<dbReference type="Gene3D" id="3.40.50.620">
    <property type="entry name" value="HUPs"/>
    <property type="match status" value="2"/>
</dbReference>
<organism evidence="13 14">
    <name type="scientific">Methanospirillum lacunae</name>
    <dbReference type="NCBI Taxonomy" id="668570"/>
    <lineage>
        <taxon>Archaea</taxon>
        <taxon>Methanobacteriati</taxon>
        <taxon>Methanobacteriota</taxon>
        <taxon>Stenosarchaea group</taxon>
        <taxon>Methanomicrobia</taxon>
        <taxon>Methanomicrobiales</taxon>
        <taxon>Methanospirillaceae</taxon>
        <taxon>Methanospirillum</taxon>
    </lineage>
</organism>
<feature type="domain" description="Methionyl/Valyl/Leucyl/Isoleucyl-tRNA synthetase anticodon-binding" evidence="12">
    <location>
        <begin position="686"/>
        <end position="833"/>
    </location>
</feature>
<feature type="short sequence motif" description="'KMSKS' region" evidence="10">
    <location>
        <begin position="591"/>
        <end position="595"/>
    </location>
</feature>
<comment type="function">
    <text evidence="10">Catalyzes the attachment of isoleucine to tRNA(Ile). As IleRS can inadvertently accommodate and process structurally similar amino acids such as valine, to avoid such errors it has two additional distinct tRNA(Ile)-dependent editing activities. One activity is designated as 'pretransfer' editing and involves the hydrolysis of activated Val-AMP. The other activity is designated 'posttransfer' editing and involves deacylation of mischarged Val-tRNA(Ile).</text>
</comment>
<keyword evidence="14" id="KW-1185">Reference proteome</keyword>
<keyword evidence="2 10" id="KW-0436">Ligase</keyword>
<evidence type="ECO:0000313" key="14">
    <source>
        <dbReference type="Proteomes" id="UP000245657"/>
    </source>
</evidence>
<dbReference type="GO" id="GO:0000049">
    <property type="term" value="F:tRNA binding"/>
    <property type="evidence" value="ECO:0007669"/>
    <property type="project" value="InterPro"/>
</dbReference>
<dbReference type="Gene3D" id="3.90.740.10">
    <property type="entry name" value="Valyl/Leucyl/Isoleucyl-tRNA synthetase, editing domain"/>
    <property type="match status" value="1"/>
</dbReference>
<dbReference type="InterPro" id="IPR013155">
    <property type="entry name" value="M/V/L/I-tRNA-synth_anticd-bd"/>
</dbReference>
<dbReference type="GO" id="GO:0006428">
    <property type="term" value="P:isoleucyl-tRNA aminoacylation"/>
    <property type="evidence" value="ECO:0007669"/>
    <property type="project" value="UniProtKB-UniRule"/>
</dbReference>
<evidence type="ECO:0000256" key="4">
    <source>
        <dbReference type="ARBA" id="ARBA00022741"/>
    </source>
</evidence>
<reference evidence="13 14" key="1">
    <citation type="submission" date="2018-05" db="EMBL/GenBank/DDBJ databases">
        <title>Draft genome of Methanospirillum lacunae Ki8-1.</title>
        <authorList>
            <person name="Dueholm M.S."/>
            <person name="Nielsen P.H."/>
            <person name="Bakmann L.F."/>
            <person name="Otzen D.E."/>
        </authorList>
    </citation>
    <scope>NUCLEOTIDE SEQUENCE [LARGE SCALE GENOMIC DNA]</scope>
    <source>
        <strain evidence="13 14">Ki8-1</strain>
    </source>
</reference>
<keyword evidence="8 10" id="KW-0030">Aminoacyl-tRNA synthetase</keyword>
<evidence type="ECO:0000256" key="3">
    <source>
        <dbReference type="ARBA" id="ARBA00022723"/>
    </source>
</evidence>
<dbReference type="CDD" id="cd00818">
    <property type="entry name" value="IleRS_core"/>
    <property type="match status" value="1"/>
</dbReference>
<evidence type="ECO:0000256" key="7">
    <source>
        <dbReference type="ARBA" id="ARBA00022917"/>
    </source>
</evidence>
<dbReference type="NCBIfam" id="TIGR00392">
    <property type="entry name" value="ileS"/>
    <property type="match status" value="1"/>
</dbReference>
<keyword evidence="1 10" id="KW-0963">Cytoplasm</keyword>
<keyword evidence="5 10" id="KW-0862">Zinc</keyword>
<dbReference type="SUPFAM" id="SSF47323">
    <property type="entry name" value="Anticodon-binding domain of a subclass of class I aminoacyl-tRNA synthetases"/>
    <property type="match status" value="1"/>
</dbReference>
<dbReference type="EMBL" id="QGMY01000002">
    <property type="protein sequence ID" value="PWR74386.1"/>
    <property type="molecule type" value="Genomic_DNA"/>
</dbReference>
<evidence type="ECO:0000256" key="1">
    <source>
        <dbReference type="ARBA" id="ARBA00022490"/>
    </source>
</evidence>
<comment type="catalytic activity">
    <reaction evidence="9 10">
        <text>tRNA(Ile) + L-isoleucine + ATP = L-isoleucyl-tRNA(Ile) + AMP + diphosphate</text>
        <dbReference type="Rhea" id="RHEA:11060"/>
        <dbReference type="Rhea" id="RHEA-COMP:9666"/>
        <dbReference type="Rhea" id="RHEA-COMP:9695"/>
        <dbReference type="ChEBI" id="CHEBI:30616"/>
        <dbReference type="ChEBI" id="CHEBI:33019"/>
        <dbReference type="ChEBI" id="CHEBI:58045"/>
        <dbReference type="ChEBI" id="CHEBI:78442"/>
        <dbReference type="ChEBI" id="CHEBI:78528"/>
        <dbReference type="ChEBI" id="CHEBI:456215"/>
        <dbReference type="EC" id="6.1.1.5"/>
    </reaction>
</comment>
<keyword evidence="6 10" id="KW-0067">ATP-binding</keyword>
<comment type="caution">
    <text evidence="13">The sequence shown here is derived from an EMBL/GenBank/DDBJ whole genome shotgun (WGS) entry which is preliminary data.</text>
</comment>
<sequence>MREVTSSYVAKEIESSVRSFWNKNSIYSRVKDQNKGKKPWFFVDGPPYTTGNIHLGTAWNKILKDSILRYHRMLGYDVTDRAGYDMHGLPIEVRVEQELGFENKKDIEAYGIKTFIERCKQFAISHKDTMSEQFRSLGIWMDFDNPYQTITPDYIEAAWWALKKAHEKGLLERGHRVVNWCPRCETAIADSEVEYWDEQDPSLFVKFPITGKTDEYLVIWTTTPWTLPANVAVAVDKDFIYARVSAQKAGKTEFLWIAESLAEDVLKKGKYQDFSILEKKTGKELAGTRYSSPLAELVPRQKEIDHRVVMAGFVEMDNTGMVHIAPGHGWDDYLLGVQEGLDIFCPVDGAGHYTDDGGFFAGKFVRDANDEIVDALGDYLLARKKITHRYGHCWRCKTPIIYRATEQWFISIPKIKEQMLKEIASTTWYPDWAGSARFHDFVSDARDWCISRQRYWGIPIPVWECAECKKQMVFGTMAELNKAAGSNLTDPHRPYVDEISIPCSCGGTMHRVEDIFDVWFDSAMASWATIGYPGKTEEFEKLWPADFILEGQDQTRGWFYSQLGASTIAFNKSPYKQVLMHGFSLDGDGRKMSKSLGNVVSPDEVVEKFGVDVLRLYLLSSNAPWEDLKFNWENLSTVNRTVNILWNVYRFPLPYMILDDFAPSSKDGIWNPDFIARSLREMPDEDRWIISRINTLAKQVTADMKEYNLHRLSRSLLNFVLEDLSRWYVQIVRPRMWQEEDSLDKKYAYETIYYCMRTICRLLAPYAPHIAEDIYGNLRLEGDPISIHMLSWYAGEDRLIDVDLETRMGIIRSFDEAVANARQAGKRKLRWPVGTITVAAHNDIVGKAFHSMYDLACQRANAREIVVISGQYDKILWKAEPIMKKIGPSFGKIGPQVKALIEGADGNEMRKQIAEKGSFTIVGPEGDIAITSEHVMFTEVMPENIFSAGMTDATVFVDVTLTADLEAEGYTREIIRRIQEMRKQMNLNVEEMIVIDSIVQDSHLYELLTSEWQEVIRKEVRATSLTLHQDNNSRDTSLWQLDRDWDVEGIVVTIGISVAEKK</sequence>
<keyword evidence="3 10" id="KW-0479">Metal-binding</keyword>
<feature type="short sequence motif" description="'HIGH' region" evidence="10">
    <location>
        <begin position="47"/>
        <end position="57"/>
    </location>
</feature>
<evidence type="ECO:0000256" key="2">
    <source>
        <dbReference type="ARBA" id="ARBA00022598"/>
    </source>
</evidence>
<dbReference type="GO" id="GO:0004822">
    <property type="term" value="F:isoleucine-tRNA ligase activity"/>
    <property type="evidence" value="ECO:0007669"/>
    <property type="project" value="UniProtKB-UniRule"/>
</dbReference>
<keyword evidence="4 10" id="KW-0547">Nucleotide-binding</keyword>
<keyword evidence="7 10" id="KW-0648">Protein biosynthesis</keyword>
<dbReference type="Pfam" id="PF00133">
    <property type="entry name" value="tRNA-synt_1"/>
    <property type="match status" value="1"/>
</dbReference>
<dbReference type="Proteomes" id="UP000245657">
    <property type="component" value="Unassembled WGS sequence"/>
</dbReference>
<dbReference type="GO" id="GO:0005737">
    <property type="term" value="C:cytoplasm"/>
    <property type="evidence" value="ECO:0007669"/>
    <property type="project" value="UniProtKB-SubCell"/>
</dbReference>
<dbReference type="InterPro" id="IPR023586">
    <property type="entry name" value="Ile-tRNA-ligase_type2"/>
</dbReference>
<proteinExistence type="inferred from homology"/>
<evidence type="ECO:0000259" key="11">
    <source>
        <dbReference type="Pfam" id="PF00133"/>
    </source>
</evidence>
<evidence type="ECO:0000256" key="9">
    <source>
        <dbReference type="ARBA" id="ARBA00048359"/>
    </source>
</evidence>
<dbReference type="InterPro" id="IPR009080">
    <property type="entry name" value="tRNAsynth_Ia_anticodon-bd"/>
</dbReference>
<dbReference type="GO" id="GO:0002161">
    <property type="term" value="F:aminoacyl-tRNA deacylase activity"/>
    <property type="evidence" value="ECO:0007669"/>
    <property type="project" value="InterPro"/>
</dbReference>
<dbReference type="InterPro" id="IPR009008">
    <property type="entry name" value="Val/Leu/Ile-tRNA-synth_edit"/>
</dbReference>
<dbReference type="SUPFAM" id="SSF52374">
    <property type="entry name" value="Nucleotidylyl transferase"/>
    <property type="match status" value="1"/>
</dbReference>
<evidence type="ECO:0000313" key="13">
    <source>
        <dbReference type="EMBL" id="PWR74386.1"/>
    </source>
</evidence>